<reference evidence="2 3" key="1">
    <citation type="submission" date="2016-10" db="EMBL/GenBank/DDBJ databases">
        <title>The whole genome sequencing and assembly of Bacillus simplex DSM 1321 strain.</title>
        <authorList>
            <person name="Park M.-K."/>
            <person name="Lee Y.-J."/>
            <person name="Yi H."/>
            <person name="Bahn Y.-S."/>
            <person name="Kim J.F."/>
            <person name="Lee D.-W."/>
        </authorList>
    </citation>
    <scope>NUCLEOTIDE SEQUENCE [LARGE SCALE GENOMIC DNA]</scope>
    <source>
        <strain evidence="2 3">DSM 1321</strain>
    </source>
</reference>
<sequence>MNYIEYDLLFESRNQLIEEITELDEKMLHHRPAPEVWSIAQICHHLYLTEQVFTEAIANGIRERDFNNIIQKNIYLVTNRTKKFVSPDIVSPSSIPFQLSGLMDFLAESRDRLLQVLYDMDSDILLNRKKAKHPLFGDLSLDQWIELLSLHEQRHIKQIQEIKSPLI</sequence>
<dbReference type="Pfam" id="PF12867">
    <property type="entry name" value="DinB_2"/>
    <property type="match status" value="1"/>
</dbReference>
<feature type="domain" description="DinB-like" evidence="1">
    <location>
        <begin position="11"/>
        <end position="159"/>
    </location>
</feature>
<gene>
    <name evidence="2" type="ORF">BS1321_19025</name>
</gene>
<dbReference type="AlphaFoldDB" id="A0A223EKQ9"/>
<accession>A0A223EKQ9</accession>
<dbReference type="SUPFAM" id="SSF109854">
    <property type="entry name" value="DinB/YfiT-like putative metalloenzymes"/>
    <property type="match status" value="1"/>
</dbReference>
<evidence type="ECO:0000313" key="3">
    <source>
        <dbReference type="Proteomes" id="UP000214618"/>
    </source>
</evidence>
<dbReference type="GeneID" id="56474862"/>
<dbReference type="InterPro" id="IPR034660">
    <property type="entry name" value="DinB/YfiT-like"/>
</dbReference>
<evidence type="ECO:0000259" key="1">
    <source>
        <dbReference type="Pfam" id="PF12867"/>
    </source>
</evidence>
<dbReference type="InterPro" id="IPR024775">
    <property type="entry name" value="DinB-like"/>
</dbReference>
<dbReference type="Proteomes" id="UP000214618">
    <property type="component" value="Chromosome"/>
</dbReference>
<dbReference type="Gene3D" id="1.20.120.450">
    <property type="entry name" value="dinb family like domain"/>
    <property type="match status" value="1"/>
</dbReference>
<organism evidence="2 3">
    <name type="scientific">Peribacillus simplex NBRC 15720 = DSM 1321</name>
    <dbReference type="NCBI Taxonomy" id="1349754"/>
    <lineage>
        <taxon>Bacteria</taxon>
        <taxon>Bacillati</taxon>
        <taxon>Bacillota</taxon>
        <taxon>Bacilli</taxon>
        <taxon>Bacillales</taxon>
        <taxon>Bacillaceae</taxon>
        <taxon>Peribacillus</taxon>
    </lineage>
</organism>
<proteinExistence type="predicted"/>
<evidence type="ECO:0000313" key="2">
    <source>
        <dbReference type="EMBL" id="ASS95813.1"/>
    </source>
</evidence>
<dbReference type="RefSeq" id="WP_063232637.1">
    <property type="nucleotide sequence ID" value="NZ_BCVO01000003.1"/>
</dbReference>
<dbReference type="EMBL" id="CP017704">
    <property type="protein sequence ID" value="ASS95813.1"/>
    <property type="molecule type" value="Genomic_DNA"/>
</dbReference>
<protein>
    <recommendedName>
        <fullName evidence="1">DinB-like domain-containing protein</fullName>
    </recommendedName>
</protein>
<name>A0A223EKQ9_9BACI</name>